<reference evidence="2 3" key="2">
    <citation type="submission" date="2018-11" db="EMBL/GenBank/DDBJ databases">
        <authorList>
            <consortium name="Pathogen Informatics"/>
        </authorList>
    </citation>
    <scope>NUCLEOTIDE SEQUENCE [LARGE SCALE GENOMIC DNA]</scope>
</reference>
<evidence type="ECO:0000256" key="1">
    <source>
        <dbReference type="SAM" id="MobiDB-lite"/>
    </source>
</evidence>
<evidence type="ECO:0000313" key="4">
    <source>
        <dbReference type="WBParaSite" id="GPUH_0001648501-mRNA-1"/>
    </source>
</evidence>
<organism evidence="4">
    <name type="scientific">Gongylonema pulchrum</name>
    <dbReference type="NCBI Taxonomy" id="637853"/>
    <lineage>
        <taxon>Eukaryota</taxon>
        <taxon>Metazoa</taxon>
        <taxon>Ecdysozoa</taxon>
        <taxon>Nematoda</taxon>
        <taxon>Chromadorea</taxon>
        <taxon>Rhabditida</taxon>
        <taxon>Spirurina</taxon>
        <taxon>Spiruromorpha</taxon>
        <taxon>Spiruroidea</taxon>
        <taxon>Gongylonematidae</taxon>
        <taxon>Gongylonema</taxon>
    </lineage>
</organism>
<feature type="region of interest" description="Disordered" evidence="1">
    <location>
        <begin position="102"/>
        <end position="123"/>
    </location>
</feature>
<proteinExistence type="predicted"/>
<dbReference type="WBParaSite" id="GPUH_0001648501-mRNA-1">
    <property type="protein sequence ID" value="GPUH_0001648501-mRNA-1"/>
    <property type="gene ID" value="GPUH_0001648501"/>
</dbReference>
<accession>A0A183E672</accession>
<sequence>MHGLLDGNRQFFEPLIANGAANHHLAPPPFFSGSNSVLQNGLLQNPDISQHSAQVMSPTMPERNSMATYEMASSGFTEFSVYSATSGCCACPLLMPNQQQEQEQSQFQQHQEQPLFQQQTPQQPQIVTRKSYIHYGRGTCVICVVRQPRSYENLGERIEECDAKVRSKA</sequence>
<evidence type="ECO:0000313" key="2">
    <source>
        <dbReference type="EMBL" id="VDN27943.1"/>
    </source>
</evidence>
<dbReference type="Proteomes" id="UP000271098">
    <property type="component" value="Unassembled WGS sequence"/>
</dbReference>
<keyword evidence="3" id="KW-1185">Reference proteome</keyword>
<evidence type="ECO:0000313" key="3">
    <source>
        <dbReference type="Proteomes" id="UP000271098"/>
    </source>
</evidence>
<name>A0A183E672_9BILA</name>
<dbReference type="EMBL" id="UYRT01083788">
    <property type="protein sequence ID" value="VDN27943.1"/>
    <property type="molecule type" value="Genomic_DNA"/>
</dbReference>
<protein>
    <submittedName>
        <fullName evidence="2 4">Uncharacterized protein</fullName>
    </submittedName>
</protein>
<gene>
    <name evidence="2" type="ORF">GPUH_LOCUS16463</name>
</gene>
<dbReference type="AlphaFoldDB" id="A0A183E672"/>
<reference evidence="4" key="1">
    <citation type="submission" date="2016-06" db="UniProtKB">
        <authorList>
            <consortium name="WormBaseParasite"/>
        </authorList>
    </citation>
    <scope>IDENTIFICATION</scope>
</reference>